<feature type="compositionally biased region" description="Basic and acidic residues" evidence="1">
    <location>
        <begin position="336"/>
        <end position="352"/>
    </location>
</feature>
<proteinExistence type="predicted"/>
<dbReference type="Gene3D" id="2.60.120.330">
    <property type="entry name" value="B-lactam Antibiotic, Isopenicillin N Synthase, Chain"/>
    <property type="match status" value="1"/>
</dbReference>
<dbReference type="PANTHER" id="PTHR47990">
    <property type="entry name" value="2-OXOGLUTARATE (2OG) AND FE(II)-DEPENDENT OXYGENASE SUPERFAMILY PROTEIN-RELATED"/>
    <property type="match status" value="1"/>
</dbReference>
<feature type="region of interest" description="Disordered" evidence="1">
    <location>
        <begin position="258"/>
        <end position="278"/>
    </location>
</feature>
<evidence type="ECO:0000256" key="1">
    <source>
        <dbReference type="SAM" id="MobiDB-lite"/>
    </source>
</evidence>
<evidence type="ECO:0000313" key="4">
    <source>
        <dbReference type="Proteomes" id="UP000518752"/>
    </source>
</evidence>
<organism evidence="3 4">
    <name type="scientific">Collybiopsis confluens</name>
    <dbReference type="NCBI Taxonomy" id="2823264"/>
    <lineage>
        <taxon>Eukaryota</taxon>
        <taxon>Fungi</taxon>
        <taxon>Dikarya</taxon>
        <taxon>Basidiomycota</taxon>
        <taxon>Agaricomycotina</taxon>
        <taxon>Agaricomycetes</taxon>
        <taxon>Agaricomycetidae</taxon>
        <taxon>Agaricales</taxon>
        <taxon>Marasmiineae</taxon>
        <taxon>Omphalotaceae</taxon>
        <taxon>Collybiopsis</taxon>
    </lineage>
</organism>
<comment type="caution">
    <text evidence="3">The sequence shown here is derived from an EMBL/GenBank/DDBJ whole genome shotgun (WGS) entry which is preliminary data.</text>
</comment>
<feature type="region of interest" description="Disordered" evidence="1">
    <location>
        <begin position="336"/>
        <end position="368"/>
    </location>
</feature>
<name>A0A8H5GHP0_9AGAR</name>
<dbReference type="OrthoDB" id="288590at2759"/>
<dbReference type="InterPro" id="IPR050231">
    <property type="entry name" value="Iron_ascorbate_oxido_reductase"/>
</dbReference>
<sequence>MKLLDRLRRKPKNYPPPPGPPNPRLLLPIPLPKVLPWHQPALSEQGWSTVTFNSDPSSSIKDPLQESLQTLFEASKSFFALPASYKSTFVTKSGSEEGWSGIPGEKEFITLRTTTNCPPELSSAVTAAWAQAGTLLNDMLGSISCSLGLPPGSLTAYSEPCAQFGEEKTATMLRLFRYEGHEEKVVAEPHCDLGLLSLVVGDSPGLEVWNRFTREFWAIEKSYHGGQGLKEVGSVLVGRQLQKLSNGRYEAGAHRVRAYGSEPRQQERHSSDSTTSSQGPYRYSIVFVLRAHSPVPIDTDLLTTEITGPFANPLKCTAGDLFAETKRKHYNINTGIKEREEQKKELKEKKELQVSAEHPSPGGAESDV</sequence>
<dbReference type="EMBL" id="JAACJN010000177">
    <property type="protein sequence ID" value="KAF5365013.1"/>
    <property type="molecule type" value="Genomic_DNA"/>
</dbReference>
<dbReference type="Pfam" id="PF03171">
    <property type="entry name" value="2OG-FeII_Oxy"/>
    <property type="match status" value="1"/>
</dbReference>
<evidence type="ECO:0000313" key="3">
    <source>
        <dbReference type="EMBL" id="KAF5365013.1"/>
    </source>
</evidence>
<feature type="domain" description="Isopenicillin N synthase-like Fe(2+) 2OG dioxygenase" evidence="2">
    <location>
        <begin position="172"/>
        <end position="282"/>
    </location>
</feature>
<feature type="compositionally biased region" description="Pro residues" evidence="1">
    <location>
        <begin position="13"/>
        <end position="24"/>
    </location>
</feature>
<keyword evidence="4" id="KW-1185">Reference proteome</keyword>
<dbReference type="InterPro" id="IPR044861">
    <property type="entry name" value="IPNS-like_FE2OG_OXY"/>
</dbReference>
<dbReference type="SUPFAM" id="SSF51197">
    <property type="entry name" value="Clavaminate synthase-like"/>
    <property type="match status" value="1"/>
</dbReference>
<dbReference type="InterPro" id="IPR027443">
    <property type="entry name" value="IPNS-like_sf"/>
</dbReference>
<gene>
    <name evidence="3" type="ORF">D9757_011447</name>
</gene>
<reference evidence="3 4" key="1">
    <citation type="journal article" date="2020" name="ISME J.">
        <title>Uncovering the hidden diversity of litter-decomposition mechanisms in mushroom-forming fungi.</title>
        <authorList>
            <person name="Floudas D."/>
            <person name="Bentzer J."/>
            <person name="Ahren D."/>
            <person name="Johansson T."/>
            <person name="Persson P."/>
            <person name="Tunlid A."/>
        </authorList>
    </citation>
    <scope>NUCLEOTIDE SEQUENCE [LARGE SCALE GENOMIC DNA]</scope>
    <source>
        <strain evidence="3 4">CBS 406.79</strain>
    </source>
</reference>
<protein>
    <recommendedName>
        <fullName evidence="2">Isopenicillin N synthase-like Fe(2+) 2OG dioxygenase domain-containing protein</fullName>
    </recommendedName>
</protein>
<accession>A0A8H5GHP0</accession>
<feature type="region of interest" description="Disordered" evidence="1">
    <location>
        <begin position="1"/>
        <end position="24"/>
    </location>
</feature>
<dbReference type="AlphaFoldDB" id="A0A8H5GHP0"/>
<evidence type="ECO:0000259" key="2">
    <source>
        <dbReference type="Pfam" id="PF03171"/>
    </source>
</evidence>
<dbReference type="Proteomes" id="UP000518752">
    <property type="component" value="Unassembled WGS sequence"/>
</dbReference>